<reference evidence="1 2" key="2">
    <citation type="journal article" date="2014" name="Genome Announc.">
        <title>Complete Genome Sequence of Methanoregula formicica SMSPT, a Mesophilic Hydrogenotrophic Methanogen Isolated from a Methanogenic Upflow Anaerobic Sludge Blanket Reactor.</title>
        <authorList>
            <person name="Yamamoto K."/>
            <person name="Tamaki H."/>
            <person name="Cadillo-Quiroz H."/>
            <person name="Imachi H."/>
            <person name="Kyrpides N."/>
            <person name="Woyke T."/>
            <person name="Goodwin L."/>
            <person name="Zinder S.H."/>
            <person name="Kamagata Y."/>
            <person name="Liu W.T."/>
        </authorList>
    </citation>
    <scope>NUCLEOTIDE SEQUENCE [LARGE SCALE GENOMIC DNA]</scope>
    <source>
        <strain evidence="2">DSM 22288 / NBRC 105244 / SMSP</strain>
    </source>
</reference>
<evidence type="ECO:0008006" key="3">
    <source>
        <dbReference type="Google" id="ProtNLM"/>
    </source>
</evidence>
<proteinExistence type="predicted"/>
<evidence type="ECO:0000313" key="1">
    <source>
        <dbReference type="EMBL" id="AGB01736.1"/>
    </source>
</evidence>
<sequence length="208" mass="23397" precursor="true">MKPPKILPIVAAIVQSAISIVDGVTFTGHSVCPACGGPLAGYDTKRKQYAHLLINNEQRTMYVSVKRFYCKSCDKLCYADEPFYPNTRMGSAIIDLCVAFSMTMSVNRVPAYLAAMGIIVDRSSCRLYVQHICSCHVRINSRYLDIDNKYGIHLPLSVLSLSTLAYRRDIGEHIDESKVLEACSFPSAPRKAKNFPLPQKRWINRELF</sequence>
<dbReference type="eggNOG" id="arCOG05305">
    <property type="taxonomic scope" value="Archaea"/>
</dbReference>
<dbReference type="InParanoid" id="L0HD83"/>
<dbReference type="KEGG" id="mfo:Metfor_0676"/>
<name>L0HD83_METFS</name>
<dbReference type="GeneID" id="14309349"/>
<dbReference type="STRING" id="593750.Metfor_0676"/>
<organism evidence="1 2">
    <name type="scientific">Methanoregula formicica (strain DSM 22288 / NBRC 105244 / SMSP)</name>
    <dbReference type="NCBI Taxonomy" id="593750"/>
    <lineage>
        <taxon>Archaea</taxon>
        <taxon>Methanobacteriati</taxon>
        <taxon>Methanobacteriota</taxon>
        <taxon>Stenosarchaea group</taxon>
        <taxon>Methanomicrobia</taxon>
        <taxon>Methanomicrobiales</taxon>
        <taxon>Methanoregulaceae</taxon>
        <taxon>Methanoregula</taxon>
    </lineage>
</organism>
<dbReference type="Proteomes" id="UP000010824">
    <property type="component" value="Chromosome"/>
</dbReference>
<dbReference type="HOGENOM" id="CLU_107895_0_0_2"/>
<gene>
    <name evidence="1" type="ordered locus">Metfor_0676</name>
</gene>
<reference evidence="2" key="1">
    <citation type="submission" date="2011-12" db="EMBL/GenBank/DDBJ databases">
        <title>Complete sequence of Methanoregula formicicum SMSP.</title>
        <authorList>
            <person name="Lucas S."/>
            <person name="Han J."/>
            <person name="Lapidus A."/>
            <person name="Cheng J.-F."/>
            <person name="Goodwin L."/>
            <person name="Pitluck S."/>
            <person name="Peters L."/>
            <person name="Ovchinnikova G."/>
            <person name="Teshima H."/>
            <person name="Detter J.C."/>
            <person name="Han C."/>
            <person name="Tapia R."/>
            <person name="Land M."/>
            <person name="Hauser L."/>
            <person name="Kyrpides N."/>
            <person name="Ivanova N."/>
            <person name="Pagani I."/>
            <person name="Imachi H."/>
            <person name="Tamaki H."/>
            <person name="Sekiguchi Y."/>
            <person name="Kamagata Y."/>
            <person name="Cadillo-Quiroz H."/>
            <person name="Zinder S."/>
            <person name="Liu W.-T."/>
            <person name="Woyke T."/>
        </authorList>
    </citation>
    <scope>NUCLEOTIDE SEQUENCE [LARGE SCALE GENOMIC DNA]</scope>
    <source>
        <strain evidence="2">DSM 22288 / NBRC 105244 / SMSP</strain>
    </source>
</reference>
<evidence type="ECO:0000313" key="2">
    <source>
        <dbReference type="Proteomes" id="UP000010824"/>
    </source>
</evidence>
<protein>
    <recommendedName>
        <fullName evidence="3">Transposase IS204/IS1001/IS1096/IS1165 zinc-finger domain-containing protein</fullName>
    </recommendedName>
</protein>
<dbReference type="RefSeq" id="WP_015284700.1">
    <property type="nucleotide sequence ID" value="NC_019943.1"/>
</dbReference>
<dbReference type="OrthoDB" id="114322at2157"/>
<dbReference type="AlphaFoldDB" id="L0HD83"/>
<keyword evidence="2" id="KW-1185">Reference proteome</keyword>
<dbReference type="EMBL" id="CP003167">
    <property type="protein sequence ID" value="AGB01736.1"/>
    <property type="molecule type" value="Genomic_DNA"/>
</dbReference>
<accession>L0HD83</accession>